<reference evidence="2 3" key="1">
    <citation type="submission" date="2017-08" db="EMBL/GenBank/DDBJ databases">
        <title>Infants hospitalized years apart are colonized by the same room-sourced microbial strains.</title>
        <authorList>
            <person name="Brooks B."/>
            <person name="Olm M.R."/>
            <person name="Firek B.A."/>
            <person name="Baker R."/>
            <person name="Thomas B.C."/>
            <person name="Morowitz M.J."/>
            <person name="Banfield J.F."/>
        </authorList>
    </citation>
    <scope>NUCLEOTIDE SEQUENCE [LARGE SCALE GENOMIC DNA]</scope>
    <source>
        <strain evidence="2">S2_003_000_R2_14</strain>
    </source>
</reference>
<dbReference type="EMBL" id="QFQP01000022">
    <property type="protein sequence ID" value="PZR09143.1"/>
    <property type="molecule type" value="Genomic_DNA"/>
</dbReference>
<protein>
    <recommendedName>
        <fullName evidence="4">TolC family protein</fullName>
    </recommendedName>
</protein>
<name>A0A2W5T824_9BACT</name>
<organism evidence="2 3">
    <name type="scientific">Archangium gephyra</name>
    <dbReference type="NCBI Taxonomy" id="48"/>
    <lineage>
        <taxon>Bacteria</taxon>
        <taxon>Pseudomonadati</taxon>
        <taxon>Myxococcota</taxon>
        <taxon>Myxococcia</taxon>
        <taxon>Myxococcales</taxon>
        <taxon>Cystobacterineae</taxon>
        <taxon>Archangiaceae</taxon>
        <taxon>Archangium</taxon>
    </lineage>
</organism>
<comment type="caution">
    <text evidence="2">The sequence shown here is derived from an EMBL/GenBank/DDBJ whole genome shotgun (WGS) entry which is preliminary data.</text>
</comment>
<evidence type="ECO:0008006" key="4">
    <source>
        <dbReference type="Google" id="ProtNLM"/>
    </source>
</evidence>
<accession>A0A2W5T824</accession>
<evidence type="ECO:0000256" key="1">
    <source>
        <dbReference type="SAM" id="SignalP"/>
    </source>
</evidence>
<proteinExistence type="predicted"/>
<evidence type="ECO:0000313" key="3">
    <source>
        <dbReference type="Proteomes" id="UP000249061"/>
    </source>
</evidence>
<feature type="signal peptide" evidence="1">
    <location>
        <begin position="1"/>
        <end position="25"/>
    </location>
</feature>
<gene>
    <name evidence="2" type="ORF">DI536_23205</name>
</gene>
<sequence length="484" mass="52813">MPLLTVARMFSQRIALGVLVLTTSACVTTSTASSAPADAGVREPQVLAEKITALETEARVVLSGIDETLWSHWTTGAPLELSKPREGHDALLSPETLKTLRRARELQAVQPKRVDDLERWVAGELLARGVATERADVAALEATLTFTVDAREHAWRDLPRLLANERSAVKRRALWTASTLAAQKLDPVLLKLEARTAEVTQQLGLPTDFEVRSRGLTPGTLKTRAEALLADTDEEWKTTLQRLSDADVKLPVASLTRADLPRLLRVPTNVDAEFSKDKLQTRLDTLAGLDGIKVDLSDAPRKNFVPLAVAPSPTDVRLSGRPVSGLREQQQLVSEAGVALQLRGAARLEDPSFALEQAELFAGLFRDDAWLTEAGVTLRGETIAAARALWLFQARRSAAVLLSKLEPQSDEAVARAKYVALMTRALGITLAPEEAARFRLELGDAWRTASQLDAMLKAEKRRATLANGWWKQPLAERAAGTAQP</sequence>
<dbReference type="AlphaFoldDB" id="A0A2W5T824"/>
<evidence type="ECO:0000313" key="2">
    <source>
        <dbReference type="EMBL" id="PZR09143.1"/>
    </source>
</evidence>
<dbReference type="Proteomes" id="UP000249061">
    <property type="component" value="Unassembled WGS sequence"/>
</dbReference>
<keyword evidence="1" id="KW-0732">Signal</keyword>
<feature type="chain" id="PRO_5015995192" description="TolC family protein" evidence="1">
    <location>
        <begin position="26"/>
        <end position="484"/>
    </location>
</feature>